<protein>
    <submittedName>
        <fullName evidence="2">Uncharacterized protein</fullName>
    </submittedName>
</protein>
<gene>
    <name evidence="2" type="ORF">Tco_0857590</name>
</gene>
<keyword evidence="1" id="KW-1133">Transmembrane helix</keyword>
<accession>A0ABQ5BAM7</accession>
<dbReference type="EMBL" id="BQNB010012996">
    <property type="protein sequence ID" value="GJT10548.1"/>
    <property type="molecule type" value="Genomic_DNA"/>
</dbReference>
<comment type="caution">
    <text evidence="2">The sequence shown here is derived from an EMBL/GenBank/DDBJ whole genome shotgun (WGS) entry which is preliminary data.</text>
</comment>
<sequence length="162" mass="18172">MSERLMALDEYLDEPLESDHAHLLLGSKVSLEWWPRDAMVTNKKARMRWKVVVMVWLSKRVTRCFLGVQGCKEKMEVLVRCWSDGDVPTSVPCTLPTQGMGSIISMVSISPEGFLPSILMLVVIIVTVVIVTVILVVVVVDDVSPILKLSFVIIGFLYRIVL</sequence>
<keyword evidence="1" id="KW-0472">Membrane</keyword>
<reference evidence="2" key="1">
    <citation type="journal article" date="2022" name="Int. J. Mol. Sci.">
        <title>Draft Genome of Tanacetum Coccineum: Genomic Comparison of Closely Related Tanacetum-Family Plants.</title>
        <authorList>
            <person name="Yamashiro T."/>
            <person name="Shiraishi A."/>
            <person name="Nakayama K."/>
            <person name="Satake H."/>
        </authorList>
    </citation>
    <scope>NUCLEOTIDE SEQUENCE</scope>
</reference>
<dbReference type="Proteomes" id="UP001151760">
    <property type="component" value="Unassembled WGS sequence"/>
</dbReference>
<reference evidence="2" key="2">
    <citation type="submission" date="2022-01" db="EMBL/GenBank/DDBJ databases">
        <authorList>
            <person name="Yamashiro T."/>
            <person name="Shiraishi A."/>
            <person name="Satake H."/>
            <person name="Nakayama K."/>
        </authorList>
    </citation>
    <scope>NUCLEOTIDE SEQUENCE</scope>
</reference>
<evidence type="ECO:0000313" key="3">
    <source>
        <dbReference type="Proteomes" id="UP001151760"/>
    </source>
</evidence>
<evidence type="ECO:0000313" key="2">
    <source>
        <dbReference type="EMBL" id="GJT10548.1"/>
    </source>
</evidence>
<name>A0ABQ5BAM7_9ASTR</name>
<feature type="transmembrane region" description="Helical" evidence="1">
    <location>
        <begin position="114"/>
        <end position="139"/>
    </location>
</feature>
<proteinExistence type="predicted"/>
<organism evidence="2 3">
    <name type="scientific">Tanacetum coccineum</name>
    <dbReference type="NCBI Taxonomy" id="301880"/>
    <lineage>
        <taxon>Eukaryota</taxon>
        <taxon>Viridiplantae</taxon>
        <taxon>Streptophyta</taxon>
        <taxon>Embryophyta</taxon>
        <taxon>Tracheophyta</taxon>
        <taxon>Spermatophyta</taxon>
        <taxon>Magnoliopsida</taxon>
        <taxon>eudicotyledons</taxon>
        <taxon>Gunneridae</taxon>
        <taxon>Pentapetalae</taxon>
        <taxon>asterids</taxon>
        <taxon>campanulids</taxon>
        <taxon>Asterales</taxon>
        <taxon>Asteraceae</taxon>
        <taxon>Asteroideae</taxon>
        <taxon>Anthemideae</taxon>
        <taxon>Anthemidinae</taxon>
        <taxon>Tanacetum</taxon>
    </lineage>
</organism>
<keyword evidence="1" id="KW-0812">Transmembrane</keyword>
<evidence type="ECO:0000256" key="1">
    <source>
        <dbReference type="SAM" id="Phobius"/>
    </source>
</evidence>
<keyword evidence="3" id="KW-1185">Reference proteome</keyword>